<dbReference type="PANTHER" id="PTHR43566:SF2">
    <property type="entry name" value="DUF4143 DOMAIN-CONTAINING PROTEIN"/>
    <property type="match status" value="1"/>
</dbReference>
<name>G9WP68_9FIRM</name>
<organism evidence="2 3">
    <name type="scientific">Oribacterium parvum ACB1</name>
    <dbReference type="NCBI Taxonomy" id="796943"/>
    <lineage>
        <taxon>Bacteria</taxon>
        <taxon>Bacillati</taxon>
        <taxon>Bacillota</taxon>
        <taxon>Clostridia</taxon>
        <taxon>Lachnospirales</taxon>
        <taxon>Lachnospiraceae</taxon>
        <taxon>Oribacterium</taxon>
    </lineage>
</organism>
<dbReference type="PANTHER" id="PTHR43566">
    <property type="entry name" value="CONSERVED PROTEIN"/>
    <property type="match status" value="1"/>
</dbReference>
<evidence type="ECO:0000259" key="1">
    <source>
        <dbReference type="Pfam" id="PF13635"/>
    </source>
</evidence>
<protein>
    <recommendedName>
        <fullName evidence="1">DUF4143 domain-containing protein</fullName>
    </recommendedName>
</protein>
<evidence type="ECO:0000313" key="2">
    <source>
        <dbReference type="EMBL" id="EHL10151.1"/>
    </source>
</evidence>
<dbReference type="HOGENOM" id="CLU_2059012_0_0_9"/>
<evidence type="ECO:0000313" key="3">
    <source>
        <dbReference type="Proteomes" id="UP000018461"/>
    </source>
</evidence>
<feature type="domain" description="DUF4143" evidence="1">
    <location>
        <begin position="39"/>
        <end position="99"/>
    </location>
</feature>
<accession>G9WP68</accession>
<dbReference type="PATRIC" id="fig|796943.3.peg.1585"/>
<proteinExistence type="predicted"/>
<reference evidence="2" key="2">
    <citation type="submission" date="2013-03" db="EMBL/GenBank/DDBJ databases">
        <title>The Genome Sequence of Oribacterium sp. ACB1.</title>
        <authorList>
            <consortium name="The Broad Institute Genomics Platform"/>
            <consortium name="The Broad Institute Genome Sequencing Center for Infectious Disease"/>
            <person name="Earl A."/>
            <person name="Ward D."/>
            <person name="Feldgarden M."/>
            <person name="Gevers D."/>
            <person name="Sizova M."/>
            <person name="Hazen A."/>
            <person name="Epstein S."/>
            <person name="Walker B."/>
            <person name="Young S."/>
            <person name="Zeng Q."/>
            <person name="Gargeya S."/>
            <person name="Fitzgerald M."/>
            <person name="Haas B."/>
            <person name="Abouelleil A."/>
            <person name="Allen A.W."/>
            <person name="Alvarado L."/>
            <person name="Arachchi H.M."/>
            <person name="Berlin A.M."/>
            <person name="Chapman S.B."/>
            <person name="Gainer-Dewar J."/>
            <person name="Goldberg J."/>
            <person name="Griggs A."/>
            <person name="Gujja S."/>
            <person name="Hansen M."/>
            <person name="Howarth C."/>
            <person name="Imamovic A."/>
            <person name="Ireland A."/>
            <person name="Larimer J."/>
            <person name="McCowan C."/>
            <person name="Murphy C."/>
            <person name="Pearson M."/>
            <person name="Poon T.W."/>
            <person name="Priest M."/>
            <person name="Roberts A."/>
            <person name="Saif S."/>
            <person name="Shea T."/>
            <person name="Sisk P."/>
            <person name="Sykes S."/>
            <person name="Wortman J."/>
            <person name="Nusbaum C."/>
            <person name="Birren B."/>
        </authorList>
    </citation>
    <scope>NUCLEOTIDE SEQUENCE [LARGE SCALE GENOMIC DNA]</scope>
    <source>
        <strain evidence="2">ACB1</strain>
    </source>
</reference>
<comment type="caution">
    <text evidence="2">The sequence shown here is derived from an EMBL/GenBank/DDBJ whole genome shotgun (WGS) entry which is preliminary data.</text>
</comment>
<dbReference type="Proteomes" id="UP000018461">
    <property type="component" value="Unassembled WGS sequence"/>
</dbReference>
<gene>
    <name evidence="2" type="ORF">HMPREF9625_01151</name>
</gene>
<reference evidence="2" key="1">
    <citation type="submission" date="2011-08" db="EMBL/GenBank/DDBJ databases">
        <authorList>
            <consortium name="The Broad Institute Genome Sequencing Platform"/>
            <person name="Earl A."/>
            <person name="Ward D."/>
            <person name="Feldgarden M."/>
            <person name="Gevers D."/>
            <person name="Sizova M."/>
            <person name="Hazen A."/>
            <person name="Epstein S."/>
            <person name="Young S.K."/>
            <person name="Zeng Q."/>
            <person name="Gargeya S."/>
            <person name="Fitzgerald M."/>
            <person name="Haas B."/>
            <person name="Abouelleil A."/>
            <person name="Alvarado L."/>
            <person name="Arachchi H.M."/>
            <person name="Berlin A."/>
            <person name="Brown A."/>
            <person name="Chapman S.B."/>
            <person name="Chen Z."/>
            <person name="Dunbar C."/>
            <person name="Freedman E."/>
            <person name="Gearin G."/>
            <person name="Gellesch M."/>
            <person name="Goldberg J."/>
            <person name="Griggs A."/>
            <person name="Gujja S."/>
            <person name="Heiman D."/>
            <person name="Howarth C."/>
            <person name="Larson L."/>
            <person name="Lui A."/>
            <person name="MacDonald P.J.P."/>
            <person name="Montmayeur A."/>
            <person name="Murphy C."/>
            <person name="Neiman D."/>
            <person name="Pearson M."/>
            <person name="Priest M."/>
            <person name="Roberts A."/>
            <person name="Saif S."/>
            <person name="Shea T."/>
            <person name="Shenoy N."/>
            <person name="Sisk P."/>
            <person name="Stolte C."/>
            <person name="Sykes S."/>
            <person name="Wortman J."/>
            <person name="Nusbaum C."/>
            <person name="Birren B."/>
        </authorList>
    </citation>
    <scope>NUCLEOTIDE SEQUENCE</scope>
    <source>
        <strain evidence="2">ACB1</strain>
    </source>
</reference>
<dbReference type="Pfam" id="PF13635">
    <property type="entry name" value="DUF4143"/>
    <property type="match status" value="1"/>
</dbReference>
<sequence>MYIDCRGKTGGKIHTGKAGIDERNLWQEFYSSYVATYLERDIHELIAADSITFTKFLKAVAARTGEMLNYKNIAGDVGVSEPTIKNWISILSRTGIILCLIDKKTYLRENLLALPIQYI</sequence>
<dbReference type="AlphaFoldDB" id="G9WP68"/>
<dbReference type="RefSeq" id="WP_009535007.1">
    <property type="nucleotide sequence ID" value="NZ_KE148312.1"/>
</dbReference>
<dbReference type="STRING" id="796943.HMPREF9625_01151"/>
<keyword evidence="3" id="KW-1185">Reference proteome</keyword>
<dbReference type="InterPro" id="IPR025420">
    <property type="entry name" value="DUF4143"/>
</dbReference>
<dbReference type="EMBL" id="AFZC02000001">
    <property type="protein sequence ID" value="EHL10151.1"/>
    <property type="molecule type" value="Genomic_DNA"/>
</dbReference>